<dbReference type="EMBL" id="JABFAA010338999">
    <property type="protein sequence ID" value="MBA0701799.1"/>
    <property type="molecule type" value="Genomic_DNA"/>
</dbReference>
<dbReference type="Proteomes" id="UP000593577">
    <property type="component" value="Unassembled WGS sequence"/>
</dbReference>
<comment type="caution">
    <text evidence="1">The sequence shown here is derived from an EMBL/GenBank/DDBJ whole genome shotgun (WGS) entry which is preliminary data.</text>
</comment>
<reference evidence="1 2" key="1">
    <citation type="journal article" date="2019" name="Genome Biol. Evol.">
        <title>Insights into the evolution of the New World diploid cottons (Gossypium, subgenus Houzingenia) based on genome sequencing.</title>
        <authorList>
            <person name="Grover C.E."/>
            <person name="Arick M.A. 2nd"/>
            <person name="Thrash A."/>
            <person name="Conover J.L."/>
            <person name="Sanders W.S."/>
            <person name="Peterson D.G."/>
            <person name="Frelichowski J.E."/>
            <person name="Scheffler J.A."/>
            <person name="Scheffler B.E."/>
            <person name="Wendel J.F."/>
        </authorList>
    </citation>
    <scope>NUCLEOTIDE SEQUENCE [LARGE SCALE GENOMIC DNA]</scope>
    <source>
        <strain evidence="1">185</strain>
        <tissue evidence="1">Leaf</tissue>
    </source>
</reference>
<gene>
    <name evidence="1" type="ORF">Goari_026955</name>
</gene>
<name>A0A7J8YS00_GOSAI</name>
<sequence>MGFAGHVMAPPRLQPHQKVSQEPCVLVIQVAINTYKYAYLRIQLSSSSGLDRSLISYINLLALDHIGIYTKMRNLHHFLVTAVVIFLVSTHPFEAYGRILNEDDPVQQSDKKGVPSPRKHNGCTYIPGGGPPCIDQRGHVMAPPRLQPDQIVLFNAAA</sequence>
<organism evidence="1 2">
    <name type="scientific">Gossypium aridum</name>
    <name type="common">American cotton</name>
    <name type="synonym">Erioxylum aridum</name>
    <dbReference type="NCBI Taxonomy" id="34290"/>
    <lineage>
        <taxon>Eukaryota</taxon>
        <taxon>Viridiplantae</taxon>
        <taxon>Streptophyta</taxon>
        <taxon>Embryophyta</taxon>
        <taxon>Tracheophyta</taxon>
        <taxon>Spermatophyta</taxon>
        <taxon>Magnoliopsida</taxon>
        <taxon>eudicotyledons</taxon>
        <taxon>Gunneridae</taxon>
        <taxon>Pentapetalae</taxon>
        <taxon>rosids</taxon>
        <taxon>malvids</taxon>
        <taxon>Malvales</taxon>
        <taxon>Malvaceae</taxon>
        <taxon>Malvoideae</taxon>
        <taxon>Gossypium</taxon>
    </lineage>
</organism>
<evidence type="ECO:0000313" key="1">
    <source>
        <dbReference type="EMBL" id="MBA0701799.1"/>
    </source>
</evidence>
<evidence type="ECO:0000313" key="2">
    <source>
        <dbReference type="Proteomes" id="UP000593577"/>
    </source>
</evidence>
<accession>A0A7J8YS00</accession>
<protein>
    <submittedName>
        <fullName evidence="1">Uncharacterized protein</fullName>
    </submittedName>
</protein>
<dbReference type="AlphaFoldDB" id="A0A7J8YS00"/>
<keyword evidence="2" id="KW-1185">Reference proteome</keyword>
<proteinExistence type="predicted"/>